<organism evidence="2">
    <name type="scientific">Arundo donax</name>
    <name type="common">Giant reed</name>
    <name type="synonym">Donax arundinaceus</name>
    <dbReference type="NCBI Taxonomy" id="35708"/>
    <lineage>
        <taxon>Eukaryota</taxon>
        <taxon>Viridiplantae</taxon>
        <taxon>Streptophyta</taxon>
        <taxon>Embryophyta</taxon>
        <taxon>Tracheophyta</taxon>
        <taxon>Spermatophyta</taxon>
        <taxon>Magnoliopsida</taxon>
        <taxon>Liliopsida</taxon>
        <taxon>Poales</taxon>
        <taxon>Poaceae</taxon>
        <taxon>PACMAD clade</taxon>
        <taxon>Arundinoideae</taxon>
        <taxon>Arundineae</taxon>
        <taxon>Arundo</taxon>
    </lineage>
</organism>
<dbReference type="EMBL" id="GBRH01239849">
    <property type="protein sequence ID" value="JAD58046.1"/>
    <property type="molecule type" value="Transcribed_RNA"/>
</dbReference>
<evidence type="ECO:0000313" key="2">
    <source>
        <dbReference type="EMBL" id="JAD58046.1"/>
    </source>
</evidence>
<feature type="compositionally biased region" description="Polar residues" evidence="1">
    <location>
        <begin position="405"/>
        <end position="422"/>
    </location>
</feature>
<feature type="compositionally biased region" description="Polar residues" evidence="1">
    <location>
        <begin position="332"/>
        <end position="342"/>
    </location>
</feature>
<feature type="compositionally biased region" description="Low complexity" evidence="1">
    <location>
        <begin position="381"/>
        <end position="392"/>
    </location>
</feature>
<name>A0A0A9B3W7_ARUDO</name>
<evidence type="ECO:0000256" key="1">
    <source>
        <dbReference type="SAM" id="MobiDB-lite"/>
    </source>
</evidence>
<sequence length="482" mass="52645">MHQTEATLVERNDDNTLGHSSQEDQLPAVISEDPVNSASSSSFEPSTGVSSSDERKCQGDHELGYLTFNPLFSQTAGLQNIQQEETSSSGQNQYHDREFPCAAHTHSNHGLSCEALERKVLAPRRVAPNDNGESNVAGSRIVLPRASLQLEGLKVDCEKQGARKNVPIINRSMMEPKELSISVIHIPRANSRRNSENRPFQDLKDPFHSRVQMKLRALSDRMSADRAATSSRSASYQPPDRATPSCRSSYQNDERLATSSRSSLCQKTDRVLVPSKSAAQKHKSPKGVQREDALPRNFFNKGSRASHVASSNSTATGKSAAKILVIPSSSQVSAKMSRTAQMTLKRAAGPASVSNGSQNKRKQLSTPAALDENNPKRGFVRKSAPPSARSSSENLPPTAKVPKISNRTNVAKTKPLQKSRSASHPFGERNIRTNCSANCNEQNRKVTSSRPGSLAGSSMRSNLTCGPSLTKNKSRQERPRWR</sequence>
<feature type="compositionally biased region" description="Low complexity" evidence="1">
    <location>
        <begin position="225"/>
        <end position="235"/>
    </location>
</feature>
<proteinExistence type="predicted"/>
<dbReference type="AlphaFoldDB" id="A0A0A9B3W7"/>
<feature type="compositionally biased region" description="Polar residues" evidence="1">
    <location>
        <begin position="34"/>
        <end position="51"/>
    </location>
</feature>
<feature type="region of interest" description="Disordered" evidence="1">
    <location>
        <begin position="1"/>
        <end position="57"/>
    </location>
</feature>
<reference evidence="2" key="1">
    <citation type="submission" date="2014-09" db="EMBL/GenBank/DDBJ databases">
        <authorList>
            <person name="Magalhaes I.L.F."/>
            <person name="Oliveira U."/>
            <person name="Santos F.R."/>
            <person name="Vidigal T.H.D.A."/>
            <person name="Brescovit A.D."/>
            <person name="Santos A.J."/>
        </authorList>
    </citation>
    <scope>NUCLEOTIDE SEQUENCE</scope>
    <source>
        <tissue evidence="2">Shoot tissue taken approximately 20 cm above the soil surface</tissue>
    </source>
</reference>
<feature type="region of interest" description="Disordered" evidence="1">
    <location>
        <begin position="332"/>
        <end position="482"/>
    </location>
</feature>
<feature type="region of interest" description="Disordered" evidence="1">
    <location>
        <begin position="219"/>
        <end position="294"/>
    </location>
</feature>
<feature type="compositionally biased region" description="Polar residues" evidence="1">
    <location>
        <begin position="245"/>
        <end position="266"/>
    </location>
</feature>
<protein>
    <submittedName>
        <fullName evidence="2">Uncharacterized protein</fullName>
    </submittedName>
</protein>
<accession>A0A0A9B3W7</accession>
<reference evidence="2" key="2">
    <citation type="journal article" date="2015" name="Data Brief">
        <title>Shoot transcriptome of the giant reed, Arundo donax.</title>
        <authorList>
            <person name="Barrero R.A."/>
            <person name="Guerrero F.D."/>
            <person name="Moolhuijzen P."/>
            <person name="Goolsby J.A."/>
            <person name="Tidwell J."/>
            <person name="Bellgard S.E."/>
            <person name="Bellgard M.I."/>
        </authorList>
    </citation>
    <scope>NUCLEOTIDE SEQUENCE</scope>
    <source>
        <tissue evidence="2">Shoot tissue taken approximately 20 cm above the soil surface</tissue>
    </source>
</reference>
<feature type="compositionally biased region" description="Polar residues" evidence="1">
    <location>
        <begin position="432"/>
        <end position="471"/>
    </location>
</feature>